<evidence type="ECO:0000313" key="5">
    <source>
        <dbReference type="Proteomes" id="UP001381693"/>
    </source>
</evidence>
<sequence length="316" mass="36540">MEYFAKMIVAFTWLLFLPGIYASWDEWWTYDGISGPDFWGLINPNWNMCERGRRQSPINIEPNRLVYDPHLRQIHVDKHKISGSLHNTGQSVIFRVEKGGKHHVNITGGSLVYKYRFEELYLHFGADNQKGSEHQINGATFPAELQMYGFNAELYHNMSEARQGSNGIVAISVMIQIGDESNRELHNLASGFGKVVYRGQKWPINHLSLAGLLPETHHYMTYDGSTTHPGCWETTTWLIMNKPIYITKQELYLLRQLMQGDQTLPKAKMANNFRPVRALHHRTVRTNIDFTHSPGTKACTMQREMFYAARQWPKLL</sequence>
<dbReference type="PROSITE" id="PS51144">
    <property type="entry name" value="ALPHA_CA_2"/>
    <property type="match status" value="1"/>
</dbReference>
<comment type="caution">
    <text evidence="4">The sequence shown here is derived from an EMBL/GenBank/DDBJ whole genome shotgun (WGS) entry which is preliminary data.</text>
</comment>
<feature type="signal peptide" evidence="2">
    <location>
        <begin position="1"/>
        <end position="22"/>
    </location>
</feature>
<dbReference type="SUPFAM" id="SSF51069">
    <property type="entry name" value="Carbonic anhydrase"/>
    <property type="match status" value="1"/>
</dbReference>
<dbReference type="InterPro" id="IPR041878">
    <property type="entry name" value="Alpha_CARP_X/XI"/>
</dbReference>
<protein>
    <recommendedName>
        <fullName evidence="3">Alpha-carbonic anhydrase domain-containing protein</fullName>
    </recommendedName>
</protein>
<dbReference type="Proteomes" id="UP001381693">
    <property type="component" value="Unassembled WGS sequence"/>
</dbReference>
<reference evidence="4 5" key="1">
    <citation type="submission" date="2023-11" db="EMBL/GenBank/DDBJ databases">
        <title>Halocaridina rubra genome assembly.</title>
        <authorList>
            <person name="Smith C."/>
        </authorList>
    </citation>
    <scope>NUCLEOTIDE SEQUENCE [LARGE SCALE GENOMIC DNA]</scope>
    <source>
        <strain evidence="4">EP-1</strain>
        <tissue evidence="4">Whole</tissue>
    </source>
</reference>
<dbReference type="Pfam" id="PF00194">
    <property type="entry name" value="Carb_anhydrase"/>
    <property type="match status" value="1"/>
</dbReference>
<dbReference type="InterPro" id="IPR023561">
    <property type="entry name" value="Carbonic_anhydrase_a-class"/>
</dbReference>
<proteinExistence type="inferred from homology"/>
<evidence type="ECO:0000256" key="2">
    <source>
        <dbReference type="SAM" id="SignalP"/>
    </source>
</evidence>
<dbReference type="GO" id="GO:0006730">
    <property type="term" value="P:one-carbon metabolic process"/>
    <property type="evidence" value="ECO:0007669"/>
    <property type="project" value="TreeGrafter"/>
</dbReference>
<organism evidence="4 5">
    <name type="scientific">Halocaridina rubra</name>
    <name type="common">Hawaiian red shrimp</name>
    <dbReference type="NCBI Taxonomy" id="373956"/>
    <lineage>
        <taxon>Eukaryota</taxon>
        <taxon>Metazoa</taxon>
        <taxon>Ecdysozoa</taxon>
        <taxon>Arthropoda</taxon>
        <taxon>Crustacea</taxon>
        <taxon>Multicrustacea</taxon>
        <taxon>Malacostraca</taxon>
        <taxon>Eumalacostraca</taxon>
        <taxon>Eucarida</taxon>
        <taxon>Decapoda</taxon>
        <taxon>Pleocyemata</taxon>
        <taxon>Caridea</taxon>
        <taxon>Atyoidea</taxon>
        <taxon>Atyidae</taxon>
        <taxon>Halocaridina</taxon>
    </lineage>
</organism>
<dbReference type="PANTHER" id="PTHR18952">
    <property type="entry name" value="CARBONIC ANHYDRASE"/>
    <property type="match status" value="1"/>
</dbReference>
<dbReference type="Gene3D" id="3.10.200.10">
    <property type="entry name" value="Alpha carbonic anhydrase"/>
    <property type="match status" value="1"/>
</dbReference>
<gene>
    <name evidence="4" type="ORF">SK128_019816</name>
</gene>
<dbReference type="EMBL" id="JAXCGZ010015646">
    <property type="protein sequence ID" value="KAK7069960.1"/>
    <property type="molecule type" value="Genomic_DNA"/>
</dbReference>
<dbReference type="GO" id="GO:0004089">
    <property type="term" value="F:carbonate dehydratase activity"/>
    <property type="evidence" value="ECO:0007669"/>
    <property type="project" value="InterPro"/>
</dbReference>
<evidence type="ECO:0000259" key="3">
    <source>
        <dbReference type="PROSITE" id="PS51144"/>
    </source>
</evidence>
<dbReference type="GO" id="GO:0008270">
    <property type="term" value="F:zinc ion binding"/>
    <property type="evidence" value="ECO:0007669"/>
    <property type="project" value="InterPro"/>
</dbReference>
<dbReference type="AlphaFoldDB" id="A0AAN8WPM8"/>
<feature type="chain" id="PRO_5042936212" description="Alpha-carbonic anhydrase domain-containing protein" evidence="2">
    <location>
        <begin position="23"/>
        <end position="316"/>
    </location>
</feature>
<dbReference type="InterPro" id="IPR036398">
    <property type="entry name" value="CA_dom_sf"/>
</dbReference>
<name>A0AAN8WPM8_HALRR</name>
<feature type="domain" description="Alpha-carbonic anhydrase" evidence="3">
    <location>
        <begin position="26"/>
        <end position="288"/>
    </location>
</feature>
<dbReference type="PANTHER" id="PTHR18952:SF228">
    <property type="entry name" value="CARBONIC ANHYDRASE-RELATED PROTEIN A, ISOFORM B"/>
    <property type="match status" value="1"/>
</dbReference>
<evidence type="ECO:0000313" key="4">
    <source>
        <dbReference type="EMBL" id="KAK7069960.1"/>
    </source>
</evidence>
<accession>A0AAN8WPM8</accession>
<dbReference type="InterPro" id="IPR001148">
    <property type="entry name" value="CA_dom"/>
</dbReference>
<keyword evidence="2" id="KW-0732">Signal</keyword>
<keyword evidence="5" id="KW-1185">Reference proteome</keyword>
<comment type="similarity">
    <text evidence="1">Belongs to the alpha-carbonic anhydrase family.</text>
</comment>
<dbReference type="SMART" id="SM01057">
    <property type="entry name" value="Carb_anhydrase"/>
    <property type="match status" value="1"/>
</dbReference>
<dbReference type="CDD" id="cd03121">
    <property type="entry name" value="alpha_CARP_X_XI_like"/>
    <property type="match status" value="1"/>
</dbReference>
<evidence type="ECO:0000256" key="1">
    <source>
        <dbReference type="ARBA" id="ARBA00010718"/>
    </source>
</evidence>